<sequence length="60" mass="6469">MIGWWNRAAHPAPWTGFRRSPGFGGPPPRIGTDAAGNGCRSAGSRPPGTARIAPFRRWAR</sequence>
<dbReference type="Proteomes" id="UP000239415">
    <property type="component" value="Unassembled WGS sequence"/>
</dbReference>
<evidence type="ECO:0000256" key="1">
    <source>
        <dbReference type="SAM" id="MobiDB-lite"/>
    </source>
</evidence>
<evidence type="ECO:0000313" key="3">
    <source>
        <dbReference type="Proteomes" id="UP000239415"/>
    </source>
</evidence>
<proteinExistence type="predicted"/>
<evidence type="ECO:0000313" key="2">
    <source>
        <dbReference type="EMBL" id="PRX16275.1"/>
    </source>
</evidence>
<keyword evidence="3" id="KW-1185">Reference proteome</keyword>
<gene>
    <name evidence="2" type="ORF">CLV67_12090</name>
</gene>
<dbReference type="AlphaFoldDB" id="A0A2T0K142"/>
<protein>
    <submittedName>
        <fullName evidence="2">Uncharacterized protein</fullName>
    </submittedName>
</protein>
<comment type="caution">
    <text evidence="2">The sequence shown here is derived from an EMBL/GenBank/DDBJ whole genome shotgun (WGS) entry which is preliminary data.</text>
</comment>
<dbReference type="EMBL" id="PVMZ01000020">
    <property type="protein sequence ID" value="PRX16275.1"/>
    <property type="molecule type" value="Genomic_DNA"/>
</dbReference>
<name>A0A2T0K142_9ACTN</name>
<reference evidence="2 3" key="1">
    <citation type="submission" date="2018-03" db="EMBL/GenBank/DDBJ databases">
        <title>Genomic Encyclopedia of Archaeal and Bacterial Type Strains, Phase II (KMG-II): from individual species to whole genera.</title>
        <authorList>
            <person name="Goeker M."/>
        </authorList>
    </citation>
    <scope>NUCLEOTIDE SEQUENCE [LARGE SCALE GENOMIC DNA]</scope>
    <source>
        <strain evidence="2 3">DSM 43146</strain>
    </source>
</reference>
<accession>A0A2T0K142</accession>
<feature type="region of interest" description="Disordered" evidence="1">
    <location>
        <begin position="1"/>
        <end position="60"/>
    </location>
</feature>
<organism evidence="2 3">
    <name type="scientific">Actinoplanes italicus</name>
    <dbReference type="NCBI Taxonomy" id="113567"/>
    <lineage>
        <taxon>Bacteria</taxon>
        <taxon>Bacillati</taxon>
        <taxon>Actinomycetota</taxon>
        <taxon>Actinomycetes</taxon>
        <taxon>Micromonosporales</taxon>
        <taxon>Micromonosporaceae</taxon>
        <taxon>Actinoplanes</taxon>
    </lineage>
</organism>